<reference evidence="1" key="1">
    <citation type="submission" date="2022-12" db="EMBL/GenBank/DDBJ databases">
        <title>Genome assemblies of Blomia tropicalis.</title>
        <authorList>
            <person name="Cui Y."/>
        </authorList>
    </citation>
    <scope>NUCLEOTIDE SEQUENCE</scope>
    <source>
        <tissue evidence="1">Adult mites</tissue>
    </source>
</reference>
<accession>A0A9Q0M7S6</accession>
<dbReference type="Proteomes" id="UP001142055">
    <property type="component" value="Chromosome 2"/>
</dbReference>
<comment type="caution">
    <text evidence="1">The sequence shown here is derived from an EMBL/GenBank/DDBJ whole genome shotgun (WGS) entry which is preliminary data.</text>
</comment>
<evidence type="ECO:0000313" key="2">
    <source>
        <dbReference type="Proteomes" id="UP001142055"/>
    </source>
</evidence>
<organism evidence="1 2">
    <name type="scientific">Blomia tropicalis</name>
    <name type="common">Mite</name>
    <dbReference type="NCBI Taxonomy" id="40697"/>
    <lineage>
        <taxon>Eukaryota</taxon>
        <taxon>Metazoa</taxon>
        <taxon>Ecdysozoa</taxon>
        <taxon>Arthropoda</taxon>
        <taxon>Chelicerata</taxon>
        <taxon>Arachnida</taxon>
        <taxon>Acari</taxon>
        <taxon>Acariformes</taxon>
        <taxon>Sarcoptiformes</taxon>
        <taxon>Astigmata</taxon>
        <taxon>Glycyphagoidea</taxon>
        <taxon>Echimyopodidae</taxon>
        <taxon>Blomia</taxon>
    </lineage>
</organism>
<gene>
    <name evidence="1" type="ORF">RDWZM_006364</name>
</gene>
<dbReference type="AlphaFoldDB" id="A0A9Q0M7S6"/>
<protein>
    <submittedName>
        <fullName evidence="1">Uncharacterized protein</fullName>
    </submittedName>
</protein>
<dbReference type="EMBL" id="JAPWDV010000002">
    <property type="protein sequence ID" value="KAJ6220552.1"/>
    <property type="molecule type" value="Genomic_DNA"/>
</dbReference>
<sequence>MDHIYHLDCFNGMDEYVDKDAQLDTNEVRSEYGNITFRKPDGTKQRSFHLRDIVDISFPFELDVGDNNIVLTLKNGRTVKHEFTSRLARDYFIKFLHRWGHPLPEDLSKKPLTAKSNETWIRMETFSFKSQVATSENDATNETA</sequence>
<keyword evidence="2" id="KW-1185">Reference proteome</keyword>
<proteinExistence type="predicted"/>
<name>A0A9Q0M7S6_BLOTA</name>
<evidence type="ECO:0000313" key="1">
    <source>
        <dbReference type="EMBL" id="KAJ6220552.1"/>
    </source>
</evidence>